<gene>
    <name evidence="1" type="ORF">HX876_17125</name>
</gene>
<evidence type="ECO:0000313" key="2">
    <source>
        <dbReference type="Proteomes" id="UP000520592"/>
    </source>
</evidence>
<protein>
    <submittedName>
        <fullName evidence="1">Uncharacterized protein</fullName>
    </submittedName>
</protein>
<comment type="caution">
    <text evidence="1">The sequence shown here is derived from an EMBL/GenBank/DDBJ whole genome shotgun (WGS) entry which is preliminary data.</text>
</comment>
<name>A0A7Y8CK65_9PSED</name>
<evidence type="ECO:0000313" key="1">
    <source>
        <dbReference type="EMBL" id="NWC34128.1"/>
    </source>
</evidence>
<reference evidence="1 2" key="1">
    <citation type="submission" date="2020-04" db="EMBL/GenBank/DDBJ databases">
        <title>Molecular characterization of pseudomonads from Agaricus bisporus reveal novel blotch 2 pathogens in Western Europe.</title>
        <authorList>
            <person name="Taparia T."/>
            <person name="Krijger M."/>
            <person name="Haynes E."/>
            <person name="Elpinstone J.G."/>
            <person name="Noble R."/>
            <person name="Van Der Wolf J."/>
        </authorList>
    </citation>
    <scope>NUCLEOTIDE SEQUENCE [LARGE SCALE GENOMIC DNA]</scope>
    <source>
        <strain evidence="1 2">IPO3737</strain>
    </source>
</reference>
<accession>A0A7Y8CK65</accession>
<dbReference type="AlphaFoldDB" id="A0A7Y8CK65"/>
<dbReference type="Proteomes" id="UP000520592">
    <property type="component" value="Unassembled WGS sequence"/>
</dbReference>
<sequence length="117" mass="13225">MKLSFFWGWSFGELAPRCTTGVCNEDGVDLLACLLLDGGGAPYLEAAPLIDNGLLSIQRVRTESLKESEWIRECWGAVFSVERVRISSLYDENYFVDMDLDDFERALSEWKSFIVSG</sequence>
<dbReference type="EMBL" id="JACAQD010000018">
    <property type="protein sequence ID" value="NWC34128.1"/>
    <property type="molecule type" value="Genomic_DNA"/>
</dbReference>
<organism evidence="1 2">
    <name type="scientific">Pseudomonas gingeri</name>
    <dbReference type="NCBI Taxonomy" id="117681"/>
    <lineage>
        <taxon>Bacteria</taxon>
        <taxon>Pseudomonadati</taxon>
        <taxon>Pseudomonadota</taxon>
        <taxon>Gammaproteobacteria</taxon>
        <taxon>Pseudomonadales</taxon>
        <taxon>Pseudomonadaceae</taxon>
        <taxon>Pseudomonas</taxon>
    </lineage>
</organism>
<proteinExistence type="predicted"/>
<dbReference type="RefSeq" id="WP_177059771.1">
    <property type="nucleotide sequence ID" value="NZ_JACAPS010000027.1"/>
</dbReference>